<evidence type="ECO:0000256" key="8">
    <source>
        <dbReference type="ARBA" id="ARBA00022898"/>
    </source>
</evidence>
<dbReference type="InterPro" id="IPR001917">
    <property type="entry name" value="Aminotrans_II_pyridoxalP_BS"/>
</dbReference>
<evidence type="ECO:0000256" key="6">
    <source>
        <dbReference type="ARBA" id="ARBA00022679"/>
    </source>
</evidence>
<dbReference type="InterPro" id="IPR004723">
    <property type="entry name" value="AONS_Archaea/Proteobacteria"/>
</dbReference>
<dbReference type="InterPro" id="IPR015424">
    <property type="entry name" value="PyrdxlP-dep_Trfase"/>
</dbReference>
<protein>
    <recommendedName>
        <fullName evidence="11">8-amino-7-ketopelargonate synthase</fullName>
        <ecNumber evidence="11">2.3.1.47</ecNumber>
    </recommendedName>
</protein>
<gene>
    <name evidence="13" type="primary">bioF</name>
    <name evidence="13" type="ORF">DNH61_08275</name>
</gene>
<comment type="function">
    <text evidence="2 11">Catalyzes the decarboxylative condensation of pimeloyl-[acyl-carrier protein] and L-alanine to produce 8-amino-7-oxononanoate (AON), [acyl-carrier protein], and carbon dioxide.</text>
</comment>
<dbReference type="InterPro" id="IPR050087">
    <property type="entry name" value="AON_synthase_class-II"/>
</dbReference>
<evidence type="ECO:0000256" key="2">
    <source>
        <dbReference type="ARBA" id="ARBA00002513"/>
    </source>
</evidence>
<comment type="cofactor">
    <cofactor evidence="1 10 11">
        <name>pyridoxal 5'-phosphate</name>
        <dbReference type="ChEBI" id="CHEBI:597326"/>
    </cofactor>
</comment>
<dbReference type="PANTHER" id="PTHR13693">
    <property type="entry name" value="CLASS II AMINOTRANSFERASE/8-AMINO-7-OXONONANOATE SYNTHASE"/>
    <property type="match status" value="1"/>
</dbReference>
<dbReference type="PANTHER" id="PTHR13693:SF100">
    <property type="entry name" value="8-AMINO-7-OXONONANOATE SYNTHASE"/>
    <property type="match status" value="1"/>
</dbReference>
<dbReference type="InterPro" id="IPR015421">
    <property type="entry name" value="PyrdxlP-dep_Trfase_major"/>
</dbReference>
<comment type="similarity">
    <text evidence="4 11">Belongs to the class-II pyridoxal-phosphate-dependent aminotransferase family. BioF subfamily.</text>
</comment>
<dbReference type="Gene3D" id="3.40.640.10">
    <property type="entry name" value="Type I PLP-dependent aspartate aminotransferase-like (Major domain)"/>
    <property type="match status" value="1"/>
</dbReference>
<comment type="catalytic activity">
    <reaction evidence="9 11">
        <text>6-carboxyhexanoyl-[ACP] + L-alanine + H(+) = (8S)-8-amino-7-oxononanoate + holo-[ACP] + CO2</text>
        <dbReference type="Rhea" id="RHEA:42288"/>
        <dbReference type="Rhea" id="RHEA-COMP:9685"/>
        <dbReference type="Rhea" id="RHEA-COMP:9955"/>
        <dbReference type="ChEBI" id="CHEBI:15378"/>
        <dbReference type="ChEBI" id="CHEBI:16526"/>
        <dbReference type="ChEBI" id="CHEBI:57972"/>
        <dbReference type="ChEBI" id="CHEBI:64479"/>
        <dbReference type="ChEBI" id="CHEBI:78846"/>
        <dbReference type="ChEBI" id="CHEBI:149468"/>
        <dbReference type="EC" id="2.3.1.47"/>
    </reaction>
</comment>
<dbReference type="UniPathway" id="UPA00078"/>
<reference evidence="13 14" key="1">
    <citation type="submission" date="2018-06" db="EMBL/GenBank/DDBJ databases">
        <title>Paenibacillus imtechensis sp. nov.</title>
        <authorList>
            <person name="Pinnaka A.K."/>
            <person name="Singh H."/>
            <person name="Kaur M."/>
        </authorList>
    </citation>
    <scope>NUCLEOTIDE SEQUENCE [LARGE SCALE GENOMIC DNA]</scope>
    <source>
        <strain evidence="13 14">SMB1</strain>
    </source>
</reference>
<dbReference type="OrthoDB" id="9807157at2"/>
<evidence type="ECO:0000256" key="5">
    <source>
        <dbReference type="ARBA" id="ARBA00011738"/>
    </source>
</evidence>
<evidence type="ECO:0000256" key="3">
    <source>
        <dbReference type="ARBA" id="ARBA00004746"/>
    </source>
</evidence>
<evidence type="ECO:0000259" key="12">
    <source>
        <dbReference type="Pfam" id="PF00155"/>
    </source>
</evidence>
<evidence type="ECO:0000256" key="11">
    <source>
        <dbReference type="RuleBase" id="RU003693"/>
    </source>
</evidence>
<dbReference type="Pfam" id="PF00155">
    <property type="entry name" value="Aminotran_1_2"/>
    <property type="match status" value="1"/>
</dbReference>
<accession>A0A2W1L874</accession>
<evidence type="ECO:0000256" key="1">
    <source>
        <dbReference type="ARBA" id="ARBA00001933"/>
    </source>
</evidence>
<feature type="domain" description="Aminotransferase class I/classII large" evidence="12">
    <location>
        <begin position="43"/>
        <end position="383"/>
    </location>
</feature>
<keyword evidence="8 10" id="KW-0663">Pyridoxal phosphate</keyword>
<dbReference type="AlphaFoldDB" id="A0A2W1L874"/>
<dbReference type="GO" id="GO:0030170">
    <property type="term" value="F:pyridoxal phosphate binding"/>
    <property type="evidence" value="ECO:0007669"/>
    <property type="project" value="InterPro"/>
</dbReference>
<dbReference type="Proteomes" id="UP000249522">
    <property type="component" value="Unassembled WGS sequence"/>
</dbReference>
<comment type="pathway">
    <text evidence="3 11">Cofactor biosynthesis; biotin biosynthesis.</text>
</comment>
<dbReference type="NCBIfam" id="TIGR00858">
    <property type="entry name" value="bioF"/>
    <property type="match status" value="1"/>
</dbReference>
<keyword evidence="7" id="KW-0093">Biotin biosynthesis</keyword>
<dbReference type="EMBL" id="QKRB01000040">
    <property type="protein sequence ID" value="PZD96358.1"/>
    <property type="molecule type" value="Genomic_DNA"/>
</dbReference>
<dbReference type="EC" id="2.3.1.47" evidence="11"/>
<dbReference type="PROSITE" id="PS00599">
    <property type="entry name" value="AA_TRANSFER_CLASS_2"/>
    <property type="match status" value="1"/>
</dbReference>
<comment type="subunit">
    <text evidence="5 11">Homodimer.</text>
</comment>
<dbReference type="GO" id="GO:0008710">
    <property type="term" value="F:8-amino-7-oxononanoate synthase activity"/>
    <property type="evidence" value="ECO:0007669"/>
    <property type="project" value="UniProtKB-UniRule"/>
</dbReference>
<evidence type="ECO:0000256" key="7">
    <source>
        <dbReference type="ARBA" id="ARBA00022756"/>
    </source>
</evidence>
<comment type="caution">
    <text evidence="13">The sequence shown here is derived from an EMBL/GenBank/DDBJ whole genome shotgun (WGS) entry which is preliminary data.</text>
</comment>
<dbReference type="Gene3D" id="3.90.1150.10">
    <property type="entry name" value="Aspartate Aminotransferase, domain 1"/>
    <property type="match status" value="1"/>
</dbReference>
<evidence type="ECO:0000313" key="13">
    <source>
        <dbReference type="EMBL" id="PZD96358.1"/>
    </source>
</evidence>
<dbReference type="GO" id="GO:0009102">
    <property type="term" value="P:biotin biosynthetic process"/>
    <property type="evidence" value="ECO:0007669"/>
    <property type="project" value="UniProtKB-UniRule"/>
</dbReference>
<proteinExistence type="inferred from homology"/>
<keyword evidence="6 11" id="KW-0808">Transferase</keyword>
<dbReference type="InterPro" id="IPR004839">
    <property type="entry name" value="Aminotransferase_I/II_large"/>
</dbReference>
<feature type="modified residue" description="N6-(pyridoxal phosphate)lysine" evidence="10">
    <location>
        <position position="241"/>
    </location>
</feature>
<sequence length="396" mass="41929">MDDELERLAAEASERRLRDRLKVPGSPGYMLQQDTGSSGSTRLLDLSSNDYLGLAGHPAIAEAMREALLTGGAGAGASRLVTGNHPAFGQLEQAVAVWQGCDAALVFANGYMANVGVISAASGRGDAVFSDRLNHASITDGILLSRAEHVRYRHNDMEHLRAQLEKHKHARRKLIVTDAVFSMDGDQAPLRELAELKQEYGAMLMVDEAHSGGVYGQFGEGLCRALGVQDMVDIHMGTFSKAFGVYGAYVCGSQSLIRWLVNKARPLIYSTALPPSVAAGVLKALELVQAGHGRREKLLGSARLFRSALRKAGLAAGEGDSAIIPLIAGTNAEALRISAALEAEGIAAVAIRPPTVPEGTARIRFSLSATHSREELTDAVKTIIRAACPARGGGVC</sequence>
<keyword evidence="14" id="KW-1185">Reference proteome</keyword>
<organism evidence="13 14">
    <name type="scientific">Paenibacillus sambharensis</name>
    <dbReference type="NCBI Taxonomy" id="1803190"/>
    <lineage>
        <taxon>Bacteria</taxon>
        <taxon>Bacillati</taxon>
        <taxon>Bacillota</taxon>
        <taxon>Bacilli</taxon>
        <taxon>Bacillales</taxon>
        <taxon>Paenibacillaceae</taxon>
        <taxon>Paenibacillus</taxon>
    </lineage>
</organism>
<dbReference type="CDD" id="cd06454">
    <property type="entry name" value="KBL_like"/>
    <property type="match status" value="1"/>
</dbReference>
<name>A0A2W1L874_9BACL</name>
<dbReference type="SUPFAM" id="SSF53383">
    <property type="entry name" value="PLP-dependent transferases"/>
    <property type="match status" value="1"/>
</dbReference>
<evidence type="ECO:0000256" key="10">
    <source>
        <dbReference type="PIRSR" id="PIRSR604723-51"/>
    </source>
</evidence>
<dbReference type="InterPro" id="IPR015422">
    <property type="entry name" value="PyrdxlP-dep_Trfase_small"/>
</dbReference>
<evidence type="ECO:0000256" key="9">
    <source>
        <dbReference type="ARBA" id="ARBA00047715"/>
    </source>
</evidence>
<evidence type="ECO:0000256" key="4">
    <source>
        <dbReference type="ARBA" id="ARBA00010008"/>
    </source>
</evidence>
<evidence type="ECO:0000313" key="14">
    <source>
        <dbReference type="Proteomes" id="UP000249522"/>
    </source>
</evidence>